<dbReference type="Pfam" id="PF00501">
    <property type="entry name" value="AMP-binding"/>
    <property type="match status" value="2"/>
</dbReference>
<reference evidence="4" key="1">
    <citation type="journal article" date="2020" name="bioRxiv">
        <title>Hybrid origin of Populus tomentosa Carr. identified through genome sequencing and phylogenomic analysis.</title>
        <authorList>
            <person name="An X."/>
            <person name="Gao K."/>
            <person name="Chen Z."/>
            <person name="Li J."/>
            <person name="Yang X."/>
            <person name="Yang X."/>
            <person name="Zhou J."/>
            <person name="Guo T."/>
            <person name="Zhao T."/>
            <person name="Huang S."/>
            <person name="Miao D."/>
            <person name="Khan W.U."/>
            <person name="Rao P."/>
            <person name="Ye M."/>
            <person name="Lei B."/>
            <person name="Liao W."/>
            <person name="Wang J."/>
            <person name="Ji L."/>
            <person name="Li Y."/>
            <person name="Guo B."/>
            <person name="Mustafa N.S."/>
            <person name="Li S."/>
            <person name="Yun Q."/>
            <person name="Keller S.R."/>
            <person name="Mao J."/>
            <person name="Zhang R."/>
            <person name="Strauss S.H."/>
        </authorList>
    </citation>
    <scope>NUCLEOTIDE SEQUENCE</scope>
    <source>
        <strain evidence="4">GM15</strain>
        <tissue evidence="4">Leaf</tissue>
    </source>
</reference>
<evidence type="ECO:0000313" key="4">
    <source>
        <dbReference type="EMBL" id="KAG6788960.1"/>
    </source>
</evidence>
<dbReference type="GO" id="GO:0006631">
    <property type="term" value="P:fatty acid metabolic process"/>
    <property type="evidence" value="ECO:0007669"/>
    <property type="project" value="TreeGrafter"/>
</dbReference>
<evidence type="ECO:0000259" key="3">
    <source>
        <dbReference type="Pfam" id="PF13193"/>
    </source>
</evidence>
<dbReference type="InterPro" id="IPR000873">
    <property type="entry name" value="AMP-dep_synth/lig_dom"/>
</dbReference>
<organism evidence="4 5">
    <name type="scientific">Populus tomentosa</name>
    <name type="common">Chinese white poplar</name>
    <dbReference type="NCBI Taxonomy" id="118781"/>
    <lineage>
        <taxon>Eukaryota</taxon>
        <taxon>Viridiplantae</taxon>
        <taxon>Streptophyta</taxon>
        <taxon>Embryophyta</taxon>
        <taxon>Tracheophyta</taxon>
        <taxon>Spermatophyta</taxon>
        <taxon>Magnoliopsida</taxon>
        <taxon>eudicotyledons</taxon>
        <taxon>Gunneridae</taxon>
        <taxon>Pentapetalae</taxon>
        <taxon>rosids</taxon>
        <taxon>fabids</taxon>
        <taxon>Malpighiales</taxon>
        <taxon>Salicaceae</taxon>
        <taxon>Saliceae</taxon>
        <taxon>Populus</taxon>
    </lineage>
</organism>
<proteinExistence type="inferred from homology"/>
<feature type="domain" description="AMP-binding enzyme C-terminal" evidence="3">
    <location>
        <begin position="524"/>
        <end position="609"/>
    </location>
</feature>
<comment type="similarity">
    <text evidence="1">Belongs to the ATP-dependent AMP-binding enzyme family.</text>
</comment>
<comment type="caution">
    <text evidence="4">The sequence shown here is derived from an EMBL/GenBank/DDBJ whole genome shotgun (WGS) entry which is preliminary data.</text>
</comment>
<dbReference type="OrthoDB" id="2962993at2759"/>
<evidence type="ECO:0008006" key="6">
    <source>
        <dbReference type="Google" id="ProtNLM"/>
    </source>
</evidence>
<feature type="domain" description="AMP-dependent synthetase/ligase" evidence="2">
    <location>
        <begin position="346"/>
        <end position="472"/>
    </location>
</feature>
<dbReference type="CDD" id="cd05941">
    <property type="entry name" value="MCS"/>
    <property type="match status" value="1"/>
</dbReference>
<evidence type="ECO:0000256" key="1">
    <source>
        <dbReference type="ARBA" id="ARBA00006432"/>
    </source>
</evidence>
<keyword evidence="5" id="KW-1185">Reference proteome</keyword>
<evidence type="ECO:0000313" key="5">
    <source>
        <dbReference type="Proteomes" id="UP000886885"/>
    </source>
</evidence>
<dbReference type="PANTHER" id="PTHR43201">
    <property type="entry name" value="ACYL-COA SYNTHETASE"/>
    <property type="match status" value="1"/>
</dbReference>
<dbReference type="InterPro" id="IPR025110">
    <property type="entry name" value="AMP-bd_C"/>
</dbReference>
<dbReference type="AlphaFoldDB" id="A0A8X8DDV7"/>
<dbReference type="Pfam" id="PF13193">
    <property type="entry name" value="AMP-binding_C"/>
    <property type="match status" value="1"/>
</dbReference>
<evidence type="ECO:0000259" key="2">
    <source>
        <dbReference type="Pfam" id="PF00501"/>
    </source>
</evidence>
<protein>
    <recommendedName>
        <fullName evidence="6">4-coumarate--CoA ligase</fullName>
    </recommendedName>
</protein>
<dbReference type="Proteomes" id="UP000886885">
    <property type="component" value="Chromosome 1D"/>
</dbReference>
<gene>
    <name evidence="4" type="ORF">POTOM_005038</name>
</gene>
<dbReference type="InterPro" id="IPR020845">
    <property type="entry name" value="AMP-binding_CS"/>
</dbReference>
<name>A0A8X8DDV7_POPTO</name>
<dbReference type="PROSITE" id="PS00455">
    <property type="entry name" value="AMP_BINDING"/>
    <property type="match status" value="1"/>
</dbReference>
<dbReference type="PANTHER" id="PTHR43201:SF8">
    <property type="entry name" value="ACYL-COA SYNTHETASE FAMILY MEMBER 3"/>
    <property type="match status" value="1"/>
</dbReference>
<accession>A0A8X8DDV7</accession>
<dbReference type="EMBL" id="JAAWWB010000002">
    <property type="protein sequence ID" value="KAG6788960.1"/>
    <property type="molecule type" value="Genomic_DNA"/>
</dbReference>
<feature type="domain" description="AMP-dependent synthetase/ligase" evidence="2">
    <location>
        <begin position="74"/>
        <end position="261"/>
    </location>
</feature>
<dbReference type="GO" id="GO:0031956">
    <property type="term" value="F:medium-chain fatty acid-CoA ligase activity"/>
    <property type="evidence" value="ECO:0007669"/>
    <property type="project" value="TreeGrafter"/>
</dbReference>
<sequence length="622" mass="68740">MYAVSFIALSKYLKIINYPSSLYYSTHRLCRHPLSPSSLSPLPHRTFCFSSSSRFFSSSHPGTFMEVVKKVYRQGTAAADSIAIRAEHKSYSYKQLISSAWEISDLLCNSGLKTVDGVGGCKHLGGARIGIVAKPSAEFVAGILATWFSGGVAVPLALSYPETELLHVMNDAEISMVLSTEDHQELMQNVAAKCAAQFSLIPSIHRISSHESLHDHSQVEEIALEKGDDPALIIYTSGTTGKPKGAVHTHKSITAQAYGLSTDILEILLLLTKKLFKLWQKLGNTHPLINFSIVYRYIISIKLQLSSLLFRFPIDMVEFMPKFSVRGIWQRWCESYPPNGSKADDAITVFTGVPTIYSRLIQGYGAMDSDQQAASASAARQLRLMMSGSSALPLPVMQEWEAITGHRLLERYGMTEFVMAISNPLRGVRKAGTVGKPFPGVQVKIAEDQNENDTTGVGELCIRSPSMFKEYWKLPQVTEDSFTDDGFFRTGDAGKIDEDGYYVILGRTSADIMKVGGYKLSALEIESALLEHPVVAECCVLGLPDKTYGDAVCAIIVPEEATKRKQEESSKPAISLEELREWAKDKLAPYKLPTRLFLWESLPRNAMGKVNKKELKKVLAAE</sequence>